<keyword evidence="7" id="KW-1185">Reference proteome</keyword>
<evidence type="ECO:0000256" key="3">
    <source>
        <dbReference type="ARBA" id="ARBA00022989"/>
    </source>
</evidence>
<evidence type="ECO:0000313" key="6">
    <source>
        <dbReference type="EMBL" id="MBB6050401.1"/>
    </source>
</evidence>
<dbReference type="Gene3D" id="1.10.357.140">
    <property type="entry name" value="UbiA prenyltransferase"/>
    <property type="match status" value="1"/>
</dbReference>
<evidence type="ECO:0000313" key="7">
    <source>
        <dbReference type="Proteomes" id="UP000520814"/>
    </source>
</evidence>
<keyword evidence="6" id="KW-0808">Transferase</keyword>
<dbReference type="Pfam" id="PF01040">
    <property type="entry name" value="UbiA"/>
    <property type="match status" value="1"/>
</dbReference>
<feature type="transmembrane region" description="Helical" evidence="5">
    <location>
        <begin position="12"/>
        <end position="29"/>
    </location>
</feature>
<dbReference type="EMBL" id="JACHGW010000002">
    <property type="protein sequence ID" value="MBB6050401.1"/>
    <property type="molecule type" value="Genomic_DNA"/>
</dbReference>
<organism evidence="6 7">
    <name type="scientific">Armatimonas rosea</name>
    <dbReference type="NCBI Taxonomy" id="685828"/>
    <lineage>
        <taxon>Bacteria</taxon>
        <taxon>Bacillati</taxon>
        <taxon>Armatimonadota</taxon>
        <taxon>Armatimonadia</taxon>
        <taxon>Armatimonadales</taxon>
        <taxon>Armatimonadaceae</taxon>
        <taxon>Armatimonas</taxon>
    </lineage>
</organism>
<feature type="transmembrane region" description="Helical" evidence="5">
    <location>
        <begin position="112"/>
        <end position="129"/>
    </location>
</feature>
<gene>
    <name evidence="6" type="ORF">HNQ39_002192</name>
</gene>
<proteinExistence type="predicted"/>
<feature type="transmembrane region" description="Helical" evidence="5">
    <location>
        <begin position="194"/>
        <end position="214"/>
    </location>
</feature>
<evidence type="ECO:0000256" key="5">
    <source>
        <dbReference type="SAM" id="Phobius"/>
    </source>
</evidence>
<keyword evidence="2 5" id="KW-0812">Transmembrane</keyword>
<evidence type="ECO:0000256" key="2">
    <source>
        <dbReference type="ARBA" id="ARBA00022692"/>
    </source>
</evidence>
<dbReference type="Proteomes" id="UP000520814">
    <property type="component" value="Unassembled WGS sequence"/>
</dbReference>
<dbReference type="GO" id="GO:0016765">
    <property type="term" value="F:transferase activity, transferring alkyl or aryl (other than methyl) groups"/>
    <property type="evidence" value="ECO:0007669"/>
    <property type="project" value="InterPro"/>
</dbReference>
<dbReference type="AlphaFoldDB" id="A0A7W9W6P7"/>
<keyword evidence="4 5" id="KW-0472">Membrane</keyword>
<protein>
    <submittedName>
        <fullName evidence="6">4-hydroxybenzoate polyprenyltransferase</fullName>
    </submittedName>
</protein>
<evidence type="ECO:0000256" key="4">
    <source>
        <dbReference type="ARBA" id="ARBA00023136"/>
    </source>
</evidence>
<dbReference type="GO" id="GO:0016020">
    <property type="term" value="C:membrane"/>
    <property type="evidence" value="ECO:0007669"/>
    <property type="project" value="UniProtKB-SubCell"/>
</dbReference>
<reference evidence="6 7" key="1">
    <citation type="submission" date="2020-08" db="EMBL/GenBank/DDBJ databases">
        <title>Genomic Encyclopedia of Type Strains, Phase IV (KMG-IV): sequencing the most valuable type-strain genomes for metagenomic binning, comparative biology and taxonomic classification.</title>
        <authorList>
            <person name="Goeker M."/>
        </authorList>
    </citation>
    <scope>NUCLEOTIDE SEQUENCE [LARGE SCALE GENOMIC DNA]</scope>
    <source>
        <strain evidence="6 7">DSM 23562</strain>
    </source>
</reference>
<dbReference type="NCBIfam" id="NF009516">
    <property type="entry name" value="PRK12875.1"/>
    <property type="match status" value="1"/>
</dbReference>
<feature type="transmembrane region" description="Helical" evidence="5">
    <location>
        <begin position="35"/>
        <end position="55"/>
    </location>
</feature>
<comment type="caution">
    <text evidence="6">The sequence shown here is derived from an EMBL/GenBank/DDBJ whole genome shotgun (WGS) entry which is preliminary data.</text>
</comment>
<feature type="transmembrane region" description="Helical" evidence="5">
    <location>
        <begin position="220"/>
        <end position="242"/>
    </location>
</feature>
<dbReference type="RefSeq" id="WP_184195281.1">
    <property type="nucleotide sequence ID" value="NZ_JACHGW010000002.1"/>
</dbReference>
<dbReference type="InterPro" id="IPR000537">
    <property type="entry name" value="UbiA_prenyltransferase"/>
</dbReference>
<keyword evidence="3 5" id="KW-1133">Transmembrane helix</keyword>
<evidence type="ECO:0000256" key="1">
    <source>
        <dbReference type="ARBA" id="ARBA00004141"/>
    </source>
</evidence>
<dbReference type="Gene3D" id="1.20.120.1780">
    <property type="entry name" value="UbiA prenyltransferase"/>
    <property type="match status" value="1"/>
</dbReference>
<sequence>MTLARLWQTSRPRFWMYVLGPFVVGLAALKSPAVFYSPLALIFLVYFLLPANLLIYGINDIFDYETDVLNAKKQGYEALVPPDQRKALSLAIALTNLPFFAAAYFLPRPAQLALVAFVLLSAFYSAPPIRAKSKPFLDASFNALYICPGYVAYFLAGGTTLSLPTLFAGWAWVMAMQAYSAVPDITADRESSTFTVATTLGLRGTLLFCLALYLTAAALAFPAIGWLAVPLGLVYATLMLLSLRAGTEEGVMRLYKHFPLINTFCGAGLFFAALAP</sequence>
<name>A0A7W9W6P7_ARMRO</name>
<feature type="transmembrane region" description="Helical" evidence="5">
    <location>
        <begin position="87"/>
        <end position="106"/>
    </location>
</feature>
<dbReference type="CDD" id="cd13966">
    <property type="entry name" value="PT_UbiA_4"/>
    <property type="match status" value="1"/>
</dbReference>
<feature type="transmembrane region" description="Helical" evidence="5">
    <location>
        <begin position="161"/>
        <end position="182"/>
    </location>
</feature>
<accession>A0A7W9W6P7</accession>
<dbReference type="InterPro" id="IPR044878">
    <property type="entry name" value="UbiA_sf"/>
</dbReference>
<feature type="transmembrane region" description="Helical" evidence="5">
    <location>
        <begin position="254"/>
        <end position="275"/>
    </location>
</feature>
<comment type="subcellular location">
    <subcellularLocation>
        <location evidence="1">Membrane</location>
        <topology evidence="1">Multi-pass membrane protein</topology>
    </subcellularLocation>
</comment>